<dbReference type="HAMAP" id="MF_01635">
    <property type="entry name" value="UbiA"/>
    <property type="match status" value="1"/>
</dbReference>
<gene>
    <name evidence="11 13" type="primary">ubiA</name>
    <name evidence="13" type="ORF">V3390_02590</name>
</gene>
<feature type="transmembrane region" description="Helical" evidence="11">
    <location>
        <begin position="53"/>
        <end position="77"/>
    </location>
</feature>
<evidence type="ECO:0000256" key="4">
    <source>
        <dbReference type="ARBA" id="ARBA00022475"/>
    </source>
</evidence>
<comment type="pathway">
    <text evidence="11">Cofactor biosynthesis; ubiquinone biosynthesis.</text>
</comment>
<dbReference type="Gene3D" id="1.20.120.1780">
    <property type="entry name" value="UbiA prenyltransferase"/>
    <property type="match status" value="1"/>
</dbReference>
<evidence type="ECO:0000256" key="7">
    <source>
        <dbReference type="ARBA" id="ARBA00022688"/>
    </source>
</evidence>
<evidence type="ECO:0000256" key="12">
    <source>
        <dbReference type="NCBIfam" id="TIGR01474"/>
    </source>
</evidence>
<dbReference type="CDD" id="cd13959">
    <property type="entry name" value="PT_UbiA_COQ2"/>
    <property type="match status" value="1"/>
</dbReference>
<sequence>MSNSNTAVPPSARPSKLNAYWRLMRADRPIGWLLLLWPTLWALWLAVDGLPSWHVLLVFVAGVWLTRAAGCVINDYADRWLDPHVARTRNRPLATGEVSGREALTLFAVLMLVAFALVLTLNRLTILLSLVAAVLAATYPYMKRHIPAPQMYLGLAFGFGIPMAFAAVQGSVPLIAWVLFAANVAWSTYYDTWYGMVDIRDDLRMGSKSTAIWFGDRLWPIQALLAAAFYGLLVLVGVMSGMKAWQLAASLVIALALVRNYRLARRDFFAAFLRNNVIGLMVLLWLTLKALA</sequence>
<dbReference type="InterPro" id="IPR000537">
    <property type="entry name" value="UbiA_prenyltransferase"/>
</dbReference>
<feature type="transmembrane region" description="Helical" evidence="11">
    <location>
        <begin position="124"/>
        <end position="142"/>
    </location>
</feature>
<comment type="catalytic activity">
    <reaction evidence="11">
        <text>all-trans-octaprenyl diphosphate + 4-hydroxybenzoate = 4-hydroxy-3-(all-trans-octaprenyl)benzoate + diphosphate</text>
        <dbReference type="Rhea" id="RHEA:27782"/>
        <dbReference type="ChEBI" id="CHEBI:1617"/>
        <dbReference type="ChEBI" id="CHEBI:17879"/>
        <dbReference type="ChEBI" id="CHEBI:33019"/>
        <dbReference type="ChEBI" id="CHEBI:57711"/>
        <dbReference type="EC" id="2.5.1.39"/>
    </reaction>
</comment>
<reference evidence="13 14" key="1">
    <citation type="submission" date="2024-01" db="EMBL/GenBank/DDBJ databases">
        <title>Novel species of the genus Luteimonas isolated from rivers.</title>
        <authorList>
            <person name="Lu H."/>
        </authorList>
    </citation>
    <scope>NUCLEOTIDE SEQUENCE [LARGE SCALE GENOMIC DNA]</scope>
    <source>
        <strain evidence="13 14">FXH3W</strain>
    </source>
</reference>
<keyword evidence="5 11" id="KW-0997">Cell inner membrane</keyword>
<feature type="transmembrane region" description="Helical" evidence="11">
    <location>
        <begin position="98"/>
        <end position="118"/>
    </location>
</feature>
<dbReference type="GO" id="GO:0008412">
    <property type="term" value="F:4-hydroxybenzoate polyprenyltransferase activity"/>
    <property type="evidence" value="ECO:0007669"/>
    <property type="project" value="UniProtKB-EC"/>
</dbReference>
<feature type="transmembrane region" description="Helical" evidence="11">
    <location>
        <begin position="30"/>
        <end position="47"/>
    </location>
</feature>
<evidence type="ECO:0000256" key="1">
    <source>
        <dbReference type="ARBA" id="ARBA00001946"/>
    </source>
</evidence>
<dbReference type="InterPro" id="IPR039653">
    <property type="entry name" value="Prenyltransferase"/>
</dbReference>
<feature type="transmembrane region" description="Helical" evidence="11">
    <location>
        <begin position="268"/>
        <end position="288"/>
    </location>
</feature>
<keyword evidence="4 11" id="KW-1003">Cell membrane</keyword>
<dbReference type="InterPro" id="IPR006370">
    <property type="entry name" value="HB_polyprenyltransferase-like"/>
</dbReference>
<protein>
    <recommendedName>
        <fullName evidence="11 12">4-hydroxybenzoate octaprenyltransferase</fullName>
        <ecNumber evidence="11 12">2.5.1.39</ecNumber>
    </recommendedName>
    <alternativeName>
        <fullName evidence="11">4-HB polyprenyltransferase</fullName>
    </alternativeName>
</protein>
<name>A0ABU7UZ90_9GAMM</name>
<evidence type="ECO:0000313" key="14">
    <source>
        <dbReference type="Proteomes" id="UP001356170"/>
    </source>
</evidence>
<evidence type="ECO:0000256" key="10">
    <source>
        <dbReference type="ARBA" id="ARBA00023136"/>
    </source>
</evidence>
<keyword evidence="8 11" id="KW-0812">Transmembrane</keyword>
<keyword evidence="11" id="KW-0460">Magnesium</keyword>
<dbReference type="Gene3D" id="1.10.357.140">
    <property type="entry name" value="UbiA prenyltransferase"/>
    <property type="match status" value="1"/>
</dbReference>
<evidence type="ECO:0000256" key="9">
    <source>
        <dbReference type="ARBA" id="ARBA00022989"/>
    </source>
</evidence>
<evidence type="ECO:0000256" key="8">
    <source>
        <dbReference type="ARBA" id="ARBA00022692"/>
    </source>
</evidence>
<proteinExistence type="inferred from homology"/>
<keyword evidence="9 11" id="KW-1133">Transmembrane helix</keyword>
<feature type="transmembrane region" description="Helical" evidence="11">
    <location>
        <begin position="151"/>
        <end position="168"/>
    </location>
</feature>
<dbReference type="NCBIfam" id="TIGR01474">
    <property type="entry name" value="ubiA_proteo"/>
    <property type="match status" value="1"/>
</dbReference>
<dbReference type="PROSITE" id="PS00943">
    <property type="entry name" value="UBIA"/>
    <property type="match status" value="1"/>
</dbReference>
<dbReference type="EMBL" id="JAZHBO010000001">
    <property type="protein sequence ID" value="MEF2155121.1"/>
    <property type="molecule type" value="Genomic_DNA"/>
</dbReference>
<keyword evidence="7 11" id="KW-0831">Ubiquinone biosynthesis</keyword>
<comment type="subcellular location">
    <subcellularLocation>
        <location evidence="11">Cell inner membrane</location>
        <topology evidence="11">Multi-pass membrane protein</topology>
    </subcellularLocation>
    <subcellularLocation>
        <location evidence="2">Membrane</location>
        <topology evidence="2">Multi-pass membrane protein</topology>
    </subcellularLocation>
</comment>
<evidence type="ECO:0000256" key="3">
    <source>
        <dbReference type="ARBA" id="ARBA00005985"/>
    </source>
</evidence>
<dbReference type="InterPro" id="IPR030470">
    <property type="entry name" value="UbiA_prenylTrfase_CS"/>
</dbReference>
<dbReference type="Pfam" id="PF01040">
    <property type="entry name" value="UbiA"/>
    <property type="match status" value="1"/>
</dbReference>
<accession>A0ABU7UZ90</accession>
<evidence type="ECO:0000313" key="13">
    <source>
        <dbReference type="EMBL" id="MEF2155121.1"/>
    </source>
</evidence>
<dbReference type="InterPro" id="IPR044878">
    <property type="entry name" value="UbiA_sf"/>
</dbReference>
<keyword evidence="14" id="KW-1185">Reference proteome</keyword>
<dbReference type="Proteomes" id="UP001356170">
    <property type="component" value="Unassembled WGS sequence"/>
</dbReference>
<dbReference type="PANTHER" id="PTHR11048">
    <property type="entry name" value="PRENYLTRANSFERASES"/>
    <property type="match status" value="1"/>
</dbReference>
<feature type="transmembrane region" description="Helical" evidence="11">
    <location>
        <begin position="244"/>
        <end position="261"/>
    </location>
</feature>
<feature type="transmembrane region" description="Helical" evidence="11">
    <location>
        <begin position="174"/>
        <end position="197"/>
    </location>
</feature>
<organism evidence="13 14">
    <name type="scientific">Aquilutibacter rugosus</name>
    <dbReference type="NCBI Taxonomy" id="3115820"/>
    <lineage>
        <taxon>Bacteria</taxon>
        <taxon>Pseudomonadati</taxon>
        <taxon>Pseudomonadota</taxon>
        <taxon>Gammaproteobacteria</taxon>
        <taxon>Lysobacterales</taxon>
        <taxon>Lysobacteraceae</taxon>
        <taxon>Aquilutibacter</taxon>
    </lineage>
</organism>
<comment type="cofactor">
    <cofactor evidence="1 11">
        <name>Mg(2+)</name>
        <dbReference type="ChEBI" id="CHEBI:18420"/>
    </cofactor>
</comment>
<comment type="caution">
    <text evidence="13">The sequence shown here is derived from an EMBL/GenBank/DDBJ whole genome shotgun (WGS) entry which is preliminary data.</text>
</comment>
<dbReference type="PANTHER" id="PTHR11048:SF28">
    <property type="entry name" value="4-HYDROXYBENZOATE POLYPRENYLTRANSFERASE, MITOCHONDRIAL"/>
    <property type="match status" value="1"/>
</dbReference>
<keyword evidence="6 11" id="KW-0808">Transferase</keyword>
<dbReference type="EC" id="2.5.1.39" evidence="11 12"/>
<keyword evidence="10 11" id="KW-0472">Membrane</keyword>
<dbReference type="RefSeq" id="WP_331690173.1">
    <property type="nucleotide sequence ID" value="NZ_JAZHBN010000008.1"/>
</dbReference>
<feature type="transmembrane region" description="Helical" evidence="11">
    <location>
        <begin position="218"/>
        <end position="238"/>
    </location>
</feature>
<evidence type="ECO:0000256" key="11">
    <source>
        <dbReference type="HAMAP-Rule" id="MF_01635"/>
    </source>
</evidence>
<comment type="function">
    <text evidence="11">Catalyzes the prenylation of para-hydroxybenzoate (PHB) with an all-trans polyprenyl group. Mediates the second step in the final reaction sequence of ubiquinone-8 (UQ-8) biosynthesis, which is the condensation of the polyisoprenoid side chain with PHB, generating the first membrane-bound Q intermediate 3-octaprenyl-4-hydroxybenzoate.</text>
</comment>
<comment type="similarity">
    <text evidence="3 11">Belongs to the UbiA prenyltransferase family.</text>
</comment>
<evidence type="ECO:0000256" key="5">
    <source>
        <dbReference type="ARBA" id="ARBA00022519"/>
    </source>
</evidence>
<evidence type="ECO:0000256" key="2">
    <source>
        <dbReference type="ARBA" id="ARBA00004141"/>
    </source>
</evidence>
<evidence type="ECO:0000256" key="6">
    <source>
        <dbReference type="ARBA" id="ARBA00022679"/>
    </source>
</evidence>